<gene>
    <name evidence="1" type="ORF">PM001_LOCUS4176</name>
</gene>
<sequence>MSQIRLTNEQKLRICKHQDANPRITQTALAAWTKDAFDLQKALSQAAISKIIKKGRSLRQWTPLTSALSVLGLSSTQLWRRPSPSGSCSACTVGSLSLEISYGPRLRPLRDQRASRRKTSAFRMGGSTNSSNATNCELSIHGESGSADMGALEEALPHLKAVVAGYAPRTVQHGRNW</sequence>
<comment type="caution">
    <text evidence="1">The sequence shown here is derived from an EMBL/GenBank/DDBJ whole genome shotgun (WGS) entry which is preliminary data.</text>
</comment>
<proteinExistence type="predicted"/>
<dbReference type="EMBL" id="CAKLBY020000036">
    <property type="protein sequence ID" value="CAK7910590.1"/>
    <property type="molecule type" value="Genomic_DNA"/>
</dbReference>
<accession>A0AAV1T984</accession>
<dbReference type="AlphaFoldDB" id="A0AAV1T984"/>
<organism evidence="1 2">
    <name type="scientific">Peronospora matthiolae</name>
    <dbReference type="NCBI Taxonomy" id="2874970"/>
    <lineage>
        <taxon>Eukaryota</taxon>
        <taxon>Sar</taxon>
        <taxon>Stramenopiles</taxon>
        <taxon>Oomycota</taxon>
        <taxon>Peronosporomycetes</taxon>
        <taxon>Peronosporales</taxon>
        <taxon>Peronosporaceae</taxon>
        <taxon>Peronospora</taxon>
    </lineage>
</organism>
<dbReference type="Gene3D" id="1.10.10.60">
    <property type="entry name" value="Homeodomain-like"/>
    <property type="match status" value="1"/>
</dbReference>
<evidence type="ECO:0000313" key="1">
    <source>
        <dbReference type="EMBL" id="CAK7910590.1"/>
    </source>
</evidence>
<evidence type="ECO:0000313" key="2">
    <source>
        <dbReference type="Proteomes" id="UP001162060"/>
    </source>
</evidence>
<name>A0AAV1T984_9STRA</name>
<reference evidence="1" key="1">
    <citation type="submission" date="2024-01" db="EMBL/GenBank/DDBJ databases">
        <authorList>
            <person name="Webb A."/>
        </authorList>
    </citation>
    <scope>NUCLEOTIDE SEQUENCE</scope>
    <source>
        <strain evidence="1">Pm1</strain>
    </source>
</reference>
<evidence type="ECO:0008006" key="3">
    <source>
        <dbReference type="Google" id="ProtNLM"/>
    </source>
</evidence>
<protein>
    <recommendedName>
        <fullName evidence="3">ARS-binding protein 1 N-terminal domain-containing protein</fullName>
    </recommendedName>
</protein>
<dbReference type="Proteomes" id="UP001162060">
    <property type="component" value="Unassembled WGS sequence"/>
</dbReference>